<dbReference type="Proteomes" id="UP000489600">
    <property type="component" value="Unassembled WGS sequence"/>
</dbReference>
<evidence type="ECO:0000313" key="1">
    <source>
        <dbReference type="EMBL" id="VVB04803.1"/>
    </source>
</evidence>
<name>A0A565BTU5_9BRAS</name>
<organism evidence="1 2">
    <name type="scientific">Arabis nemorensis</name>
    <dbReference type="NCBI Taxonomy" id="586526"/>
    <lineage>
        <taxon>Eukaryota</taxon>
        <taxon>Viridiplantae</taxon>
        <taxon>Streptophyta</taxon>
        <taxon>Embryophyta</taxon>
        <taxon>Tracheophyta</taxon>
        <taxon>Spermatophyta</taxon>
        <taxon>Magnoliopsida</taxon>
        <taxon>eudicotyledons</taxon>
        <taxon>Gunneridae</taxon>
        <taxon>Pentapetalae</taxon>
        <taxon>rosids</taxon>
        <taxon>malvids</taxon>
        <taxon>Brassicales</taxon>
        <taxon>Brassicaceae</taxon>
        <taxon>Arabideae</taxon>
        <taxon>Arabis</taxon>
    </lineage>
</organism>
<sequence length="84" mass="9995">MAPRSPPELRTFTGFIYRSPPQRAFRRKILLSNHSVQKIVTKTIKILHLFPKQLSLERQSNQLHNHLNFFSDLLSDQRVQIYHN</sequence>
<accession>A0A565BTU5</accession>
<proteinExistence type="predicted"/>
<dbReference type="AlphaFoldDB" id="A0A565BTU5"/>
<protein>
    <submittedName>
        <fullName evidence="1">Uncharacterized protein</fullName>
    </submittedName>
</protein>
<reference evidence="1" key="1">
    <citation type="submission" date="2019-07" db="EMBL/GenBank/DDBJ databases">
        <authorList>
            <person name="Dittberner H."/>
        </authorList>
    </citation>
    <scope>NUCLEOTIDE SEQUENCE [LARGE SCALE GENOMIC DNA]</scope>
</reference>
<evidence type="ECO:0000313" key="2">
    <source>
        <dbReference type="Proteomes" id="UP000489600"/>
    </source>
</evidence>
<dbReference type="EMBL" id="CABITT030000005">
    <property type="protein sequence ID" value="VVB04803.1"/>
    <property type="molecule type" value="Genomic_DNA"/>
</dbReference>
<keyword evidence="2" id="KW-1185">Reference proteome</keyword>
<gene>
    <name evidence="1" type="ORF">ANE_LOCUS15247</name>
</gene>
<comment type="caution">
    <text evidence="1">The sequence shown here is derived from an EMBL/GenBank/DDBJ whole genome shotgun (WGS) entry which is preliminary data.</text>
</comment>